<evidence type="ECO:0000313" key="3">
    <source>
        <dbReference type="Proteomes" id="UP000219020"/>
    </source>
</evidence>
<comment type="caution">
    <text evidence="2">The sequence shown here is derived from an EMBL/GenBank/DDBJ whole genome shotgun (WGS) entry which is preliminary data.</text>
</comment>
<organism evidence="2 3">
    <name type="scientific">Candidatus Enterovibrio escicola</name>
    <dbReference type="NCBI Taxonomy" id="1927127"/>
    <lineage>
        <taxon>Bacteria</taxon>
        <taxon>Pseudomonadati</taxon>
        <taxon>Pseudomonadota</taxon>
        <taxon>Gammaproteobacteria</taxon>
        <taxon>Vibrionales</taxon>
        <taxon>Vibrionaceae</taxon>
        <taxon>Enterovibrio</taxon>
    </lineage>
</organism>
<protein>
    <submittedName>
        <fullName evidence="2">Mobile element protein</fullName>
    </submittedName>
</protein>
<dbReference type="AlphaFoldDB" id="A0A2A5T2M8"/>
<dbReference type="InterPro" id="IPR002559">
    <property type="entry name" value="Transposase_11"/>
</dbReference>
<dbReference type="InterPro" id="IPR053172">
    <property type="entry name" value="Tn903_transposase"/>
</dbReference>
<name>A0A2A5T2M8_9GAMM</name>
<dbReference type="PANTHER" id="PTHR34631">
    <property type="match status" value="1"/>
</dbReference>
<dbReference type="PANTHER" id="PTHR34631:SF3">
    <property type="entry name" value="ISSOD12 TRANSPOSASE TNPA_ISSOD12"/>
    <property type="match status" value="1"/>
</dbReference>
<keyword evidence="3" id="KW-1185">Reference proteome</keyword>
<dbReference type="Pfam" id="PF01609">
    <property type="entry name" value="DDE_Tnp_1"/>
    <property type="match status" value="1"/>
</dbReference>
<dbReference type="Proteomes" id="UP000219020">
    <property type="component" value="Unassembled WGS sequence"/>
</dbReference>
<dbReference type="GO" id="GO:0003677">
    <property type="term" value="F:DNA binding"/>
    <property type="evidence" value="ECO:0007669"/>
    <property type="project" value="InterPro"/>
</dbReference>
<dbReference type="GO" id="GO:0006313">
    <property type="term" value="P:DNA transposition"/>
    <property type="evidence" value="ECO:0007669"/>
    <property type="project" value="InterPro"/>
</dbReference>
<sequence>MSTHEVIAAEVSLVSVGDNEVLPILRNLLRRKIQPVSADGSFDTRVCHHVLKSREITPSIPPRTDVGFWEEKDPRNEAVKALKEDKLAEWKEDRSYHKRSLAEIAIFFYKQLLIPKFTLHN</sequence>
<gene>
    <name evidence="2" type="ORF">BTN49_1950</name>
</gene>
<evidence type="ECO:0000259" key="1">
    <source>
        <dbReference type="Pfam" id="PF01609"/>
    </source>
</evidence>
<accession>A0A2A5T2M8</accession>
<dbReference type="EMBL" id="NBYY01000020">
    <property type="protein sequence ID" value="PCS22425.1"/>
    <property type="molecule type" value="Genomic_DNA"/>
</dbReference>
<feature type="domain" description="Transposase IS4-like" evidence="1">
    <location>
        <begin position="3"/>
        <end position="105"/>
    </location>
</feature>
<dbReference type="GO" id="GO:0004803">
    <property type="term" value="F:transposase activity"/>
    <property type="evidence" value="ECO:0007669"/>
    <property type="project" value="InterPro"/>
</dbReference>
<proteinExistence type="predicted"/>
<evidence type="ECO:0000313" key="2">
    <source>
        <dbReference type="EMBL" id="PCS22425.1"/>
    </source>
</evidence>
<reference evidence="3" key="1">
    <citation type="submission" date="2017-04" db="EMBL/GenBank/DDBJ databases">
        <title>Genome evolution of the luminous symbionts of deep sea anglerfish.</title>
        <authorList>
            <person name="Hendry T.A."/>
        </authorList>
    </citation>
    <scope>NUCLEOTIDE SEQUENCE [LARGE SCALE GENOMIC DNA]</scope>
</reference>